<keyword evidence="3" id="KW-1185">Reference proteome</keyword>
<dbReference type="InterPro" id="IPR036047">
    <property type="entry name" value="F-box-like_dom_sf"/>
</dbReference>
<dbReference type="Proteomes" id="UP000070700">
    <property type="component" value="Unassembled WGS sequence"/>
</dbReference>
<dbReference type="PROSITE" id="PS50181">
    <property type="entry name" value="FBOX"/>
    <property type="match status" value="1"/>
</dbReference>
<dbReference type="KEGG" id="psco:LY89DRAFT_790192"/>
<organism evidence="2 3">
    <name type="scientific">Mollisia scopiformis</name>
    <name type="common">Conifer needle endophyte fungus</name>
    <name type="synonym">Phialocephala scopiformis</name>
    <dbReference type="NCBI Taxonomy" id="149040"/>
    <lineage>
        <taxon>Eukaryota</taxon>
        <taxon>Fungi</taxon>
        <taxon>Dikarya</taxon>
        <taxon>Ascomycota</taxon>
        <taxon>Pezizomycotina</taxon>
        <taxon>Leotiomycetes</taxon>
        <taxon>Helotiales</taxon>
        <taxon>Mollisiaceae</taxon>
        <taxon>Mollisia</taxon>
    </lineage>
</organism>
<dbReference type="EMBL" id="KQ947443">
    <property type="protein sequence ID" value="KUJ06807.1"/>
    <property type="molecule type" value="Genomic_DNA"/>
</dbReference>
<sequence>MAGLLNNNMERMSNLSLKSSLGQKHAPLIAQKHSKSQLPDEIWEQILHHLEMTDIKSLRLASKIWIDVGALFLFRPFIFRPDRNKYDVFNKKLAHTPIAKAISNIRFELGTQQIDFAAHNIGYAYYHALKTLRDDPRPESVKKAQYELLEEDKIAAMTEYAEWNERWHEMDQTYQSRSGLEEIFSKTEALTRIDISYKSCPFKSELAMDAWMQRTDNYNFRKTNQEFVAILRTLTKAPNKLQHLSHDQLPVSFFMAAVNDIVAVAAPLHQLRTLPLTLDATASPHNTVWRMLGSFLKTLPELKDLRLDFASLPTRFDNEGTWKSSWYLAEEWYAPLSKILGKFTWKNLEAVWLGGLVLCEKGLTQFFSRHAKTLKSIKLSNIGLIHGSFQRVFSYLARLPLREFRIWGYFKALHFANEIWRFCRCYGPCDDNWSKVFTQYVKKRDSEDMLSWRRSGRGRLSNPEVRAMIENFVLQTPNSLGEIWAWPLMYLDSLDRYYLNEHSEDGDGCTYPEENMDALWEDGLTRSLKDCRDAWVETIYGVGEPPIIGFYDKAGFDEFGFDCDGYAKGERPPVSDQPGTEEIRTDKFPVTRAQCYRIIHQGIRCRIPRYSELDPTAENRVLRPEHTRRKNCHVMKEVDWRD</sequence>
<gene>
    <name evidence="2" type="ORF">LY89DRAFT_790192</name>
</gene>
<dbReference type="GeneID" id="28833069"/>
<name>A0A132B557_MOLSC</name>
<dbReference type="SUPFAM" id="SSF81383">
    <property type="entry name" value="F-box domain"/>
    <property type="match status" value="1"/>
</dbReference>
<proteinExistence type="predicted"/>
<protein>
    <recommendedName>
        <fullName evidence="1">F-box domain-containing protein</fullName>
    </recommendedName>
</protein>
<feature type="domain" description="F-box" evidence="1">
    <location>
        <begin position="32"/>
        <end position="68"/>
    </location>
</feature>
<dbReference type="RefSeq" id="XP_018061162.1">
    <property type="nucleotide sequence ID" value="XM_018223343.1"/>
</dbReference>
<dbReference type="SUPFAM" id="SSF52047">
    <property type="entry name" value="RNI-like"/>
    <property type="match status" value="1"/>
</dbReference>
<dbReference type="InterPro" id="IPR001810">
    <property type="entry name" value="F-box_dom"/>
</dbReference>
<evidence type="ECO:0000313" key="2">
    <source>
        <dbReference type="EMBL" id="KUJ06807.1"/>
    </source>
</evidence>
<reference evidence="2 3" key="1">
    <citation type="submission" date="2015-10" db="EMBL/GenBank/DDBJ databases">
        <title>Full genome of DAOMC 229536 Phialocephala scopiformis, a fungal endophyte of spruce producing the potent anti-insectan compound rugulosin.</title>
        <authorList>
            <consortium name="DOE Joint Genome Institute"/>
            <person name="Walker A.K."/>
            <person name="Frasz S.L."/>
            <person name="Seifert K.A."/>
            <person name="Miller J.D."/>
            <person name="Mondo S.J."/>
            <person name="Labutti K."/>
            <person name="Lipzen A."/>
            <person name="Dockter R."/>
            <person name="Kennedy M."/>
            <person name="Grigoriev I.V."/>
            <person name="Spatafora J.W."/>
        </authorList>
    </citation>
    <scope>NUCLEOTIDE SEQUENCE [LARGE SCALE GENOMIC DNA]</scope>
    <source>
        <strain evidence="2 3">CBS 120377</strain>
    </source>
</reference>
<dbReference type="OrthoDB" id="5422579at2759"/>
<evidence type="ECO:0000259" key="1">
    <source>
        <dbReference type="PROSITE" id="PS50181"/>
    </source>
</evidence>
<evidence type="ECO:0000313" key="3">
    <source>
        <dbReference type="Proteomes" id="UP000070700"/>
    </source>
</evidence>
<dbReference type="AlphaFoldDB" id="A0A132B557"/>
<dbReference type="InParanoid" id="A0A132B557"/>
<accession>A0A132B557</accession>
<dbReference type="CDD" id="cd09917">
    <property type="entry name" value="F-box_SF"/>
    <property type="match status" value="1"/>
</dbReference>
<dbReference type="Pfam" id="PF00646">
    <property type="entry name" value="F-box"/>
    <property type="match status" value="1"/>
</dbReference>